<sequence length="310" mass="33679">MRNMAKNKINIGTRSSQLAMWQAEAVKKALLETFQNTQVEIVPINTKGDAVLDVALSKIGDKGLFTKEIENALLDGRVDVAVHSLKDLPTLLPEGLTLGGVLPRGEVRDVLVSRDGRGLNELTSADKIGTSSLRRQAQLLHFNPELQVVDIRGNVNTRLRKMEEGHCDAMIMAGAGFIRLGLEERITEFFPVEVMLPAVSQGAVAMEIRDNDPEMTEIITQITDPKSLLTTSAERVFLKTIEGGCQVPVACYSEVDGEKITLTGLVASVDGSQLLKESVTCSLEHANANARELGQKLLLAGGREILGQIR</sequence>
<comment type="function">
    <text evidence="1 8">Tetrapolymerization of the monopyrrole PBG into the hydroxymethylbilane pre-uroporphyrinogen in several discrete steps.</text>
</comment>
<comment type="caution">
    <text evidence="11">The sequence shown here is derived from an EMBL/GenBank/DDBJ whole genome shotgun (WGS) entry which is preliminary data.</text>
</comment>
<dbReference type="GO" id="GO:0005737">
    <property type="term" value="C:cytoplasm"/>
    <property type="evidence" value="ECO:0007669"/>
    <property type="project" value="UniProtKB-UniRule"/>
</dbReference>
<dbReference type="HAMAP" id="MF_00260">
    <property type="entry name" value="Porphobil_deam"/>
    <property type="match status" value="1"/>
</dbReference>
<dbReference type="Pfam" id="PF01379">
    <property type="entry name" value="Porphobil_deam"/>
    <property type="match status" value="1"/>
</dbReference>
<evidence type="ECO:0000256" key="8">
    <source>
        <dbReference type="HAMAP-Rule" id="MF_00260"/>
    </source>
</evidence>
<dbReference type="InterPro" id="IPR000860">
    <property type="entry name" value="HemC"/>
</dbReference>
<feature type="domain" description="Porphobilinogen deaminase C-terminal" evidence="10">
    <location>
        <begin position="229"/>
        <end position="297"/>
    </location>
</feature>
<evidence type="ECO:0000313" key="11">
    <source>
        <dbReference type="EMBL" id="RCW30634.1"/>
    </source>
</evidence>
<comment type="miscellaneous">
    <text evidence="8">The porphobilinogen subunits are added to the dipyrromethane group.</text>
</comment>
<dbReference type="InterPro" id="IPR022417">
    <property type="entry name" value="Porphobilin_deaminase_N"/>
</dbReference>
<evidence type="ECO:0000256" key="6">
    <source>
        <dbReference type="ARBA" id="ARBA00023244"/>
    </source>
</evidence>
<accession>A0A2T0XTJ4</accession>
<dbReference type="NCBIfam" id="TIGR00212">
    <property type="entry name" value="hemC"/>
    <property type="match status" value="1"/>
</dbReference>
<feature type="domain" description="Porphobilinogen deaminase N-terminal" evidence="9">
    <location>
        <begin position="9"/>
        <end position="216"/>
    </location>
</feature>
<evidence type="ECO:0000256" key="3">
    <source>
        <dbReference type="ARBA" id="ARBA00005638"/>
    </source>
</evidence>
<dbReference type="STRING" id="1168289.GCA_000259075_01379"/>
<evidence type="ECO:0000256" key="7">
    <source>
        <dbReference type="ARBA" id="ARBA00048169"/>
    </source>
</evidence>
<dbReference type="Pfam" id="PF03900">
    <property type="entry name" value="Porphobil_deamC"/>
    <property type="match status" value="1"/>
</dbReference>
<dbReference type="FunFam" id="3.40.190.10:FF:000005">
    <property type="entry name" value="Porphobilinogen deaminase"/>
    <property type="match status" value="1"/>
</dbReference>
<dbReference type="PRINTS" id="PR00151">
    <property type="entry name" value="PORPHBDMNASE"/>
</dbReference>
<comment type="cofactor">
    <cofactor evidence="8">
        <name>dipyrromethane</name>
        <dbReference type="ChEBI" id="CHEBI:60342"/>
    </cofactor>
    <text evidence="8">Binds 1 dipyrromethane group covalently.</text>
</comment>
<keyword evidence="12" id="KW-1185">Reference proteome</keyword>
<dbReference type="GO" id="GO:0004418">
    <property type="term" value="F:hydroxymethylbilane synthase activity"/>
    <property type="evidence" value="ECO:0007669"/>
    <property type="project" value="UniProtKB-UniRule"/>
</dbReference>
<dbReference type="Proteomes" id="UP000252733">
    <property type="component" value="Unassembled WGS sequence"/>
</dbReference>
<gene>
    <name evidence="8" type="primary">hemC</name>
    <name evidence="11" type="ORF">DFO77_12171</name>
</gene>
<dbReference type="Gene3D" id="3.30.160.40">
    <property type="entry name" value="Porphobilinogen deaminase, C-terminal domain"/>
    <property type="match status" value="1"/>
</dbReference>
<evidence type="ECO:0000256" key="1">
    <source>
        <dbReference type="ARBA" id="ARBA00002869"/>
    </source>
</evidence>
<organism evidence="11 12">
    <name type="scientific">Marinilabilia salmonicolor</name>
    <dbReference type="NCBI Taxonomy" id="989"/>
    <lineage>
        <taxon>Bacteria</taxon>
        <taxon>Pseudomonadati</taxon>
        <taxon>Bacteroidota</taxon>
        <taxon>Bacteroidia</taxon>
        <taxon>Marinilabiliales</taxon>
        <taxon>Marinilabiliaceae</taxon>
        <taxon>Marinilabilia</taxon>
    </lineage>
</organism>
<dbReference type="CDD" id="cd13646">
    <property type="entry name" value="PBP2_EcHMBS_like"/>
    <property type="match status" value="1"/>
</dbReference>
<dbReference type="PANTHER" id="PTHR11557">
    <property type="entry name" value="PORPHOBILINOGEN DEAMINASE"/>
    <property type="match status" value="1"/>
</dbReference>
<evidence type="ECO:0000313" key="12">
    <source>
        <dbReference type="Proteomes" id="UP000252733"/>
    </source>
</evidence>
<dbReference type="SUPFAM" id="SSF53850">
    <property type="entry name" value="Periplasmic binding protein-like II"/>
    <property type="match status" value="1"/>
</dbReference>
<keyword evidence="5 8" id="KW-0808">Transferase</keyword>
<dbReference type="Gene3D" id="3.40.190.10">
    <property type="entry name" value="Periplasmic binding protein-like II"/>
    <property type="match status" value="2"/>
</dbReference>
<dbReference type="InterPro" id="IPR022419">
    <property type="entry name" value="Porphobilin_deaminase_cofac_BS"/>
</dbReference>
<name>A0A2T0XTJ4_9BACT</name>
<dbReference type="PANTHER" id="PTHR11557:SF0">
    <property type="entry name" value="PORPHOBILINOGEN DEAMINASE"/>
    <property type="match status" value="1"/>
</dbReference>
<dbReference type="InterPro" id="IPR036803">
    <property type="entry name" value="Porphobilinogen_deaminase_C_sf"/>
</dbReference>
<reference evidence="11 12" key="1">
    <citation type="submission" date="2018-07" db="EMBL/GenBank/DDBJ databases">
        <title>Freshwater and sediment microbial communities from various areas in North America, analyzing microbe dynamics in response to fracking.</title>
        <authorList>
            <person name="Lamendella R."/>
        </authorList>
    </citation>
    <scope>NUCLEOTIDE SEQUENCE [LARGE SCALE GENOMIC DNA]</scope>
    <source>
        <strain evidence="11 12">160A</strain>
    </source>
</reference>
<dbReference type="PIRSF" id="PIRSF001438">
    <property type="entry name" value="4pyrrol_synth_OHMeBilane_synth"/>
    <property type="match status" value="1"/>
</dbReference>
<comment type="subunit">
    <text evidence="4 8">Monomer.</text>
</comment>
<evidence type="ECO:0000259" key="9">
    <source>
        <dbReference type="Pfam" id="PF01379"/>
    </source>
</evidence>
<comment type="similarity">
    <text evidence="3 8">Belongs to the HMBS family.</text>
</comment>
<evidence type="ECO:0000256" key="2">
    <source>
        <dbReference type="ARBA" id="ARBA00004735"/>
    </source>
</evidence>
<protein>
    <recommendedName>
        <fullName evidence="8">Porphobilinogen deaminase</fullName>
        <shortName evidence="8">PBG</shortName>
        <ecNumber evidence="8">2.5.1.61</ecNumber>
    </recommendedName>
    <alternativeName>
        <fullName evidence="8">Hydroxymethylbilane synthase</fullName>
        <shortName evidence="8">HMBS</shortName>
    </alternativeName>
    <alternativeName>
        <fullName evidence="8">Pre-uroporphyrinogen synthase</fullName>
    </alternativeName>
</protein>
<dbReference type="GO" id="GO:0006782">
    <property type="term" value="P:protoporphyrinogen IX biosynthetic process"/>
    <property type="evidence" value="ECO:0007669"/>
    <property type="project" value="UniProtKB-UniRule"/>
</dbReference>
<dbReference type="InterPro" id="IPR022418">
    <property type="entry name" value="Porphobilinogen_deaminase_C"/>
</dbReference>
<dbReference type="EC" id="2.5.1.61" evidence="8"/>
<evidence type="ECO:0000256" key="5">
    <source>
        <dbReference type="ARBA" id="ARBA00022679"/>
    </source>
</evidence>
<keyword evidence="6 8" id="KW-0627">Porphyrin biosynthesis</keyword>
<evidence type="ECO:0000259" key="10">
    <source>
        <dbReference type="Pfam" id="PF03900"/>
    </source>
</evidence>
<proteinExistence type="inferred from homology"/>
<dbReference type="PROSITE" id="PS00533">
    <property type="entry name" value="PORPHOBILINOGEN_DEAM"/>
    <property type="match status" value="1"/>
</dbReference>
<comment type="catalytic activity">
    <reaction evidence="7 8">
        <text>4 porphobilinogen + H2O = hydroxymethylbilane + 4 NH4(+)</text>
        <dbReference type="Rhea" id="RHEA:13185"/>
        <dbReference type="ChEBI" id="CHEBI:15377"/>
        <dbReference type="ChEBI" id="CHEBI:28938"/>
        <dbReference type="ChEBI" id="CHEBI:57845"/>
        <dbReference type="ChEBI" id="CHEBI:58126"/>
        <dbReference type="EC" id="2.5.1.61"/>
    </reaction>
</comment>
<dbReference type="SUPFAM" id="SSF54782">
    <property type="entry name" value="Porphobilinogen deaminase (hydroxymethylbilane synthase), C-terminal domain"/>
    <property type="match status" value="1"/>
</dbReference>
<comment type="pathway">
    <text evidence="2">Porphyrin-containing compound metabolism; protoporphyrin-IX biosynthesis; coproporphyrinogen-III from 5-aminolevulinate: step 2/4.</text>
</comment>
<feature type="modified residue" description="S-(dipyrrolylmethanemethyl)cysteine" evidence="8">
    <location>
        <position position="245"/>
    </location>
</feature>
<evidence type="ECO:0000256" key="4">
    <source>
        <dbReference type="ARBA" id="ARBA00011245"/>
    </source>
</evidence>
<dbReference type="EMBL" id="QPIZ01000021">
    <property type="protein sequence ID" value="RCW30634.1"/>
    <property type="molecule type" value="Genomic_DNA"/>
</dbReference>
<dbReference type="AlphaFoldDB" id="A0A2T0XTJ4"/>
<dbReference type="FunFam" id="3.40.190.10:FF:000004">
    <property type="entry name" value="Porphobilinogen deaminase"/>
    <property type="match status" value="1"/>
</dbReference>